<dbReference type="PANTHER" id="PTHR18898">
    <property type="entry name" value="NUCLEOPROTEIN TPR-RELATED"/>
    <property type="match status" value="1"/>
</dbReference>
<feature type="region of interest" description="Disordered" evidence="5">
    <location>
        <begin position="1440"/>
        <end position="1459"/>
    </location>
</feature>
<gene>
    <name evidence="7" type="ORF">A4X03_0g6487</name>
</gene>
<feature type="compositionally biased region" description="Acidic residues" evidence="5">
    <location>
        <begin position="1719"/>
        <end position="1846"/>
    </location>
</feature>
<keyword evidence="4" id="KW-0175">Coiled coil</keyword>
<name>A0A8T8SW08_9BASI</name>
<feature type="compositionally biased region" description="Low complexity" evidence="5">
    <location>
        <begin position="798"/>
        <end position="808"/>
    </location>
</feature>
<protein>
    <recommendedName>
        <fullName evidence="6">Nucleoporin Nup159/Nup146 N-terminal domain-containing protein</fullName>
    </recommendedName>
</protein>
<sequence length="1846" mass="189024">MPTLEAEELSADFLVLRELGLDVKVRLSDPLEIPATDSARHLLAISNKYGILAAVSSTGGFVVVDLAELRGTFASAKRSTKPRFESPSIIASSDGAVSFLRVADDESKLVVGLTSGAIAVWELAELAKGDQPAPTFTVSPPGPNTRLIDLAPNPEGFPNLCAAIYAPAQSTSLHQLASGSLSLLDLRTEKWANEIISGCTAVCWSAKGKRIAAGLQTGEIKQLSPDGDVKDTIPPPPELVEQGPRYVEDLMWVENDISVVTYNVPPAEGAEEPEHQDEIFIVLRNPKSTPKGLSYVKLPIDPAPAFGDTSRSGRRFTTWLRNWAPMKHVIFSANVPSTDVGAIGCTAADSGAGAWKFLELEETSRPVLPFSSVDNASDTSPFGLALDLTAVEDVEDPMAGIKGENGAKLPAAPILYIYTNDGVLLGYHVINTTDGAGKYAGVVGAPVGGKAERSAVPVSALKSEAQAPADASSSQAREPASIDREATEPEVASAPQAEPKVAGAGPSSAFSFGATPNVAPQVAADGPASAFSFGAAPNVALTAAGASPASAFSFGGGTAFGSTSGFGQATSGSTAPAFGSPSAFGKSTAAPAFGAPSAFGASTTPSAFGQAMSGSTAPAFGSTSAFGKSTAAPAFGAPSAFGASTTPSAFGQATSGSTVPAFGSTSAFGKSTAAPAFGAPSAFGASTTPSAFGQAMSGSTVPAFGSPSAFGKSAFGAKGGGIGDVSLLSGDQPATPGTTSGTASAFGAIQAEGKTKPPTFGEKSPAPSTTAAKAAPQPVAAEQPSGIAAKPPTFGENSPAPSTTAAKAAPPPVAAEQPSGIATKPPAFGQKSPAPSTTAAKSAPQPVAAEQPSGIATKPPAFGQKRPAPSTTAAKSAPQPVAAEQPSGIAAKPPTFGENSPAPSTTAAKAAPQPVAAEQPSGIAAKPPTFGENSPAPSTTAAKAAPQPVAAEQPSGIATKPPAFGQKRPAPSTTAAKSAPQPVAAEQPSGIAAKPPTFGENSPAPSTTAAKAAPQPVAAEQPSGIAAKPPTFGENSPAPSTTAAKAAPQPVAAEQPSGIATKPPAFGENSPAPSTTAAKAAPPPVAAEQPSGIAAEAERIYLMMEDQLAELQRNAGACEEGLQESRTPRRLAQSTSDFGIHSKWSFGDLPLLLRLAADLRKDAEGLKISETAFRTQLTVLQDQQLKAEVKREEVSRFVKARSDPHSANQIEVKELGPEHQDNRARLRKGIRSIREKMTELRETLESLKVKAANQRTGKTPMEVPPLDTMHRATRNITRRLTEQLDRLSLLDTELRLVKPALPNGDSSDDDFEPVLPKAENVHSARLSRDPFLPPPVNPVALQLRATRRRVQGLKAVFVESMKEPILNTKAVDDGNTGTGDEASENLQITLTKGPVHISRVPKPTRAAKSIPHGSPPLLSNKKQSKAAEMSELSLPTQVEAQENGATRESGPMATSASPAFAQGASTFPSLSLPWAKSASPASAQGASTSSTLSFQSAKPASPALGLGTSTSSTLSFQSATSASPALGQGTSTFPSLSFQSATFARAAVPDFSAFAPPLADSAFAPGSRDGSFAVNSRGVGKPKTRQRAAVQLPGGGTTQDSVPSLGVGLGVGVNSSPVSNPVSSPTPNNFFAFPPPAAAANSKLPTPLFGGSGKGTSNPAANFGQSGRPLFDFSRPALPRIKKASQEEEEAEAEASEDETDGGSVTDKAGDDAATVGENDADITNEDSPEEEGEEEEEEEEGEEGEEEAEDVDGEDGEEEDDEEGEEENEDEDDGYFEDDYDEDNYDEEEDGDWQPEDGDDAEDVDDVDDVEEVDDVAAEEEEGLSAVEEVEEAEEVEEVEEAEEA</sequence>
<dbReference type="InterPro" id="IPR039462">
    <property type="entry name" value="Nup159/Nup146_N"/>
</dbReference>
<feature type="compositionally biased region" description="Low complexity" evidence="5">
    <location>
        <begin position="763"/>
        <end position="784"/>
    </location>
</feature>
<dbReference type="GO" id="GO:1901673">
    <property type="term" value="P:regulation of mitotic spindle assembly"/>
    <property type="evidence" value="ECO:0007669"/>
    <property type="project" value="TreeGrafter"/>
</dbReference>
<feature type="compositionally biased region" description="Low complexity" evidence="5">
    <location>
        <begin position="1070"/>
        <end position="1080"/>
    </location>
</feature>
<dbReference type="PANTHER" id="PTHR18898:SF2">
    <property type="entry name" value="NUCLEOPROTEIN TPR"/>
    <property type="match status" value="1"/>
</dbReference>
<reference evidence="7" key="1">
    <citation type="submission" date="2016-04" db="EMBL/GenBank/DDBJ databases">
        <authorList>
            <person name="Nguyen H.D."/>
            <person name="Kesanakurti P."/>
            <person name="Cullis J."/>
            <person name="Levesque C.A."/>
            <person name="Hambleton S."/>
        </authorList>
    </citation>
    <scope>NUCLEOTIDE SEQUENCE</scope>
    <source>
        <strain evidence="7">DAOMC 238032</strain>
    </source>
</reference>
<evidence type="ECO:0000256" key="3">
    <source>
        <dbReference type="ARBA" id="ARBA00023242"/>
    </source>
</evidence>
<feature type="region of interest" description="Disordered" evidence="5">
    <location>
        <begin position="1638"/>
        <end position="1846"/>
    </location>
</feature>
<feature type="region of interest" description="Disordered" evidence="5">
    <location>
        <begin position="1402"/>
        <end position="1435"/>
    </location>
</feature>
<evidence type="ECO:0000256" key="2">
    <source>
        <dbReference type="ARBA" id="ARBA00022448"/>
    </source>
</evidence>
<feature type="compositionally biased region" description="Low complexity" evidence="5">
    <location>
        <begin position="1036"/>
        <end position="1056"/>
    </location>
</feature>
<feature type="compositionally biased region" description="Low complexity" evidence="5">
    <location>
        <begin position="831"/>
        <end position="844"/>
    </location>
</feature>
<dbReference type="Proteomes" id="UP000077671">
    <property type="component" value="Unassembled WGS sequence"/>
</dbReference>
<comment type="caution">
    <text evidence="7">The sequence shown here is derived from an EMBL/GenBank/DDBJ whole genome shotgun (WGS) entry which is preliminary data.</text>
</comment>
<evidence type="ECO:0000259" key="6">
    <source>
        <dbReference type="Pfam" id="PF16755"/>
    </source>
</evidence>
<feature type="compositionally biased region" description="Low complexity" evidence="5">
    <location>
        <begin position="900"/>
        <end position="920"/>
    </location>
</feature>
<feature type="compositionally biased region" description="Low complexity" evidence="5">
    <location>
        <begin position="969"/>
        <end position="982"/>
    </location>
</feature>
<dbReference type="Gene3D" id="2.130.10.10">
    <property type="entry name" value="YVTN repeat-like/Quinoprotein amine dehydrogenase"/>
    <property type="match status" value="1"/>
</dbReference>
<evidence type="ECO:0000313" key="7">
    <source>
        <dbReference type="EMBL" id="KAE8250244.1"/>
    </source>
</evidence>
<organism evidence="7 8">
    <name type="scientific">Tilletia caries</name>
    <name type="common">wheat bunt fungus</name>
    <dbReference type="NCBI Taxonomy" id="13290"/>
    <lineage>
        <taxon>Eukaryota</taxon>
        <taxon>Fungi</taxon>
        <taxon>Dikarya</taxon>
        <taxon>Basidiomycota</taxon>
        <taxon>Ustilaginomycotina</taxon>
        <taxon>Exobasidiomycetes</taxon>
        <taxon>Tilletiales</taxon>
        <taxon>Tilletiaceae</taxon>
        <taxon>Tilletia</taxon>
    </lineage>
</organism>
<feature type="compositionally biased region" description="Low complexity" evidence="5">
    <location>
        <begin position="934"/>
        <end position="954"/>
    </location>
</feature>
<dbReference type="GO" id="GO:0006406">
    <property type="term" value="P:mRNA export from nucleus"/>
    <property type="evidence" value="ECO:0007669"/>
    <property type="project" value="TreeGrafter"/>
</dbReference>
<keyword evidence="3" id="KW-0539">Nucleus</keyword>
<evidence type="ECO:0000256" key="4">
    <source>
        <dbReference type="SAM" id="Coils"/>
    </source>
</evidence>
<comment type="subcellular location">
    <subcellularLocation>
        <location evidence="1">Nucleus</location>
    </subcellularLocation>
</comment>
<feature type="compositionally biased region" description="Low complexity" evidence="5">
    <location>
        <begin position="1002"/>
        <end position="1022"/>
    </location>
</feature>
<reference evidence="7" key="2">
    <citation type="journal article" date="2019" name="IMA Fungus">
        <title>Genome sequencing and comparison of five Tilletia species to identify candidate genes for the detection of regulated species infecting wheat.</title>
        <authorList>
            <person name="Nguyen H.D.T."/>
            <person name="Sultana T."/>
            <person name="Kesanakurti P."/>
            <person name="Hambleton S."/>
        </authorList>
    </citation>
    <scope>NUCLEOTIDE SEQUENCE</scope>
    <source>
        <strain evidence="7">DAOMC 238032</strain>
    </source>
</reference>
<feature type="compositionally biased region" description="Polar residues" evidence="5">
    <location>
        <begin position="1655"/>
        <end position="1665"/>
    </location>
</feature>
<proteinExistence type="predicted"/>
<feature type="compositionally biased region" description="Low complexity" evidence="5">
    <location>
        <begin position="463"/>
        <end position="476"/>
    </location>
</feature>
<feature type="domain" description="Nucleoporin Nup159/Nup146 N-terminal" evidence="6">
    <location>
        <begin position="40"/>
        <end position="424"/>
    </location>
</feature>
<keyword evidence="2" id="KW-0813">Transport</keyword>
<feature type="compositionally biased region" description="Low complexity" evidence="5">
    <location>
        <begin position="867"/>
        <end position="880"/>
    </location>
</feature>
<dbReference type="InterPro" id="IPR015943">
    <property type="entry name" value="WD40/YVTN_repeat-like_dom_sf"/>
</dbReference>
<feature type="region of interest" description="Disordered" evidence="5">
    <location>
        <begin position="459"/>
        <end position="506"/>
    </location>
</feature>
<feature type="coiled-coil region" evidence="4">
    <location>
        <begin position="1223"/>
        <end position="1250"/>
    </location>
</feature>
<dbReference type="SUPFAM" id="SSF117289">
    <property type="entry name" value="Nucleoporin domain"/>
    <property type="match status" value="1"/>
</dbReference>
<dbReference type="GO" id="GO:0005643">
    <property type="term" value="C:nuclear pore"/>
    <property type="evidence" value="ECO:0007669"/>
    <property type="project" value="TreeGrafter"/>
</dbReference>
<feature type="region of interest" description="Disordered" evidence="5">
    <location>
        <begin position="753"/>
        <end position="1091"/>
    </location>
</feature>
<evidence type="ECO:0000313" key="8">
    <source>
        <dbReference type="Proteomes" id="UP000077671"/>
    </source>
</evidence>
<feature type="compositionally biased region" description="Acidic residues" evidence="5">
    <location>
        <begin position="1687"/>
        <end position="1701"/>
    </location>
</feature>
<accession>A0A8T8SW08</accession>
<evidence type="ECO:0000256" key="1">
    <source>
        <dbReference type="ARBA" id="ARBA00004123"/>
    </source>
</evidence>
<dbReference type="GO" id="GO:0017056">
    <property type="term" value="F:structural constituent of nuclear pore"/>
    <property type="evidence" value="ECO:0007669"/>
    <property type="project" value="TreeGrafter"/>
</dbReference>
<dbReference type="Pfam" id="PF16755">
    <property type="entry name" value="Beta-prop_NUP159_NUP214"/>
    <property type="match status" value="1"/>
</dbReference>
<dbReference type="EMBL" id="LWDD02001256">
    <property type="protein sequence ID" value="KAE8250244.1"/>
    <property type="molecule type" value="Genomic_DNA"/>
</dbReference>
<evidence type="ECO:0000256" key="5">
    <source>
        <dbReference type="SAM" id="MobiDB-lite"/>
    </source>
</evidence>